<dbReference type="InterPro" id="IPR037923">
    <property type="entry name" value="HTH-like"/>
</dbReference>
<dbReference type="InterPro" id="IPR009057">
    <property type="entry name" value="Homeodomain-like_sf"/>
</dbReference>
<dbReference type="OrthoDB" id="9816335at2"/>
<dbReference type="Pfam" id="PF02311">
    <property type="entry name" value="AraC_binding"/>
    <property type="match status" value="1"/>
</dbReference>
<dbReference type="KEGG" id="ccot:CCAX7_004300"/>
<reference evidence="4 5" key="1">
    <citation type="journal article" date="2019" name="Int. J. Syst. Evol. Microbiol.">
        <title>Capsulimonas corticalis gen. nov., sp. nov., an aerobic capsulated bacterium, of a novel bacterial order, Capsulimonadales ord. nov., of the class Armatimonadia of the phylum Armatimonadetes.</title>
        <authorList>
            <person name="Li J."/>
            <person name="Kudo C."/>
            <person name="Tonouchi A."/>
        </authorList>
    </citation>
    <scope>NUCLEOTIDE SEQUENCE [LARGE SCALE GENOMIC DNA]</scope>
    <source>
        <strain evidence="4 5">AX-7</strain>
    </source>
</reference>
<name>A0A402D2X3_9BACT</name>
<dbReference type="EMBL" id="AP025739">
    <property type="protein sequence ID" value="BDI28379.1"/>
    <property type="molecule type" value="Genomic_DNA"/>
</dbReference>
<dbReference type="AlphaFoldDB" id="A0A402D2X3"/>
<dbReference type="PROSITE" id="PS01124">
    <property type="entry name" value="HTH_ARAC_FAMILY_2"/>
    <property type="match status" value="1"/>
</dbReference>
<keyword evidence="1" id="KW-0805">Transcription regulation</keyword>
<dbReference type="RefSeq" id="WP_119323875.1">
    <property type="nucleotide sequence ID" value="NZ_AP025739.1"/>
</dbReference>
<dbReference type="InterPro" id="IPR003313">
    <property type="entry name" value="AraC-bd"/>
</dbReference>
<dbReference type="PANTHER" id="PTHR43280:SF30">
    <property type="entry name" value="MMSAB OPERON REGULATORY PROTEIN"/>
    <property type="match status" value="1"/>
</dbReference>
<sequence length="315" mass="36114">MKNRYTVVQAAVHSRKATFIQMKHFYRYLPVGEEVRRQSLFVVSGGYTLIPPHTPYPPLNHPDDHDLRWTQGRTLQEYQVIYITRGGGVFQSRLGGSAQIKAGMLFMLFPGEWHRYSPDLETGWDEYWIGFQGKRAAELVAEYPLTTAQPVLNIGHSERLVEEFSRIFQEMRDEQVGYQKVIAAGALQVLAVAMAASLRQNFAGTEIARVVEAAKANLRERVHEPVNVEELAVELGVGYCWFRRAFREYTGISPAQYHLQLRIHHASELLRTTTLTVEAIGQRSGFESDNYFFRIFKKKMGYTPGAYRSMTNTDR</sequence>
<organism evidence="4 5">
    <name type="scientific">Capsulimonas corticalis</name>
    <dbReference type="NCBI Taxonomy" id="2219043"/>
    <lineage>
        <taxon>Bacteria</taxon>
        <taxon>Bacillati</taxon>
        <taxon>Armatimonadota</taxon>
        <taxon>Armatimonadia</taxon>
        <taxon>Capsulimonadales</taxon>
        <taxon>Capsulimonadaceae</taxon>
        <taxon>Capsulimonas</taxon>
    </lineage>
</organism>
<keyword evidence="3" id="KW-0804">Transcription</keyword>
<keyword evidence="5" id="KW-1185">Reference proteome</keyword>
<evidence type="ECO:0000256" key="1">
    <source>
        <dbReference type="ARBA" id="ARBA00023015"/>
    </source>
</evidence>
<dbReference type="GO" id="GO:0043565">
    <property type="term" value="F:sequence-specific DNA binding"/>
    <property type="evidence" value="ECO:0007669"/>
    <property type="project" value="InterPro"/>
</dbReference>
<evidence type="ECO:0000256" key="3">
    <source>
        <dbReference type="ARBA" id="ARBA00023163"/>
    </source>
</evidence>
<dbReference type="InterPro" id="IPR020449">
    <property type="entry name" value="Tscrpt_reg_AraC-type_HTH"/>
</dbReference>
<dbReference type="PANTHER" id="PTHR43280">
    <property type="entry name" value="ARAC-FAMILY TRANSCRIPTIONAL REGULATOR"/>
    <property type="match status" value="1"/>
</dbReference>
<evidence type="ECO:0000313" key="5">
    <source>
        <dbReference type="Proteomes" id="UP000287394"/>
    </source>
</evidence>
<accession>A0A402D2X3</accession>
<keyword evidence="2" id="KW-0238">DNA-binding</keyword>
<evidence type="ECO:0000256" key="2">
    <source>
        <dbReference type="ARBA" id="ARBA00023125"/>
    </source>
</evidence>
<dbReference type="Proteomes" id="UP000287394">
    <property type="component" value="Chromosome"/>
</dbReference>
<dbReference type="GO" id="GO:0003700">
    <property type="term" value="F:DNA-binding transcription factor activity"/>
    <property type="evidence" value="ECO:0007669"/>
    <property type="project" value="InterPro"/>
</dbReference>
<dbReference type="Gene3D" id="1.10.10.60">
    <property type="entry name" value="Homeodomain-like"/>
    <property type="match status" value="2"/>
</dbReference>
<dbReference type="SUPFAM" id="SSF46689">
    <property type="entry name" value="Homeodomain-like"/>
    <property type="match status" value="2"/>
</dbReference>
<dbReference type="InterPro" id="IPR018062">
    <property type="entry name" value="HTH_AraC-typ_CS"/>
</dbReference>
<dbReference type="PRINTS" id="PR00032">
    <property type="entry name" value="HTHARAC"/>
</dbReference>
<dbReference type="SMART" id="SM00342">
    <property type="entry name" value="HTH_ARAC"/>
    <property type="match status" value="1"/>
</dbReference>
<dbReference type="Pfam" id="PF12833">
    <property type="entry name" value="HTH_18"/>
    <property type="match status" value="1"/>
</dbReference>
<proteinExistence type="predicted"/>
<protein>
    <submittedName>
        <fullName evidence="4">Transcriptional regulator</fullName>
    </submittedName>
</protein>
<dbReference type="PROSITE" id="PS00041">
    <property type="entry name" value="HTH_ARAC_FAMILY_1"/>
    <property type="match status" value="1"/>
</dbReference>
<dbReference type="InterPro" id="IPR018060">
    <property type="entry name" value="HTH_AraC"/>
</dbReference>
<dbReference type="SUPFAM" id="SSF51215">
    <property type="entry name" value="Regulatory protein AraC"/>
    <property type="match status" value="1"/>
</dbReference>
<gene>
    <name evidence="4" type="ORF">CCAX7_004300</name>
</gene>
<evidence type="ECO:0000313" key="4">
    <source>
        <dbReference type="EMBL" id="BDI28379.1"/>
    </source>
</evidence>